<dbReference type="KEGG" id="mtun:MTUNDRAET4_0746"/>
<evidence type="ECO:0000256" key="2">
    <source>
        <dbReference type="ARBA" id="ARBA00023002"/>
    </source>
</evidence>
<feature type="binding site" evidence="4">
    <location>
        <position position="129"/>
    </location>
    <ligand>
        <name>[4Fe-4S] cluster</name>
        <dbReference type="ChEBI" id="CHEBI:49883"/>
    </ligand>
</feature>
<name>A0A4U8YUZ4_METTU</name>
<comment type="catalytic activity">
    <reaction evidence="4">
        <text>[thioredoxin]-disulfide + sulfite + AMP + 2 H(+) = adenosine 5'-phosphosulfate + [thioredoxin]-dithiol</text>
        <dbReference type="Rhea" id="RHEA:21976"/>
        <dbReference type="Rhea" id="RHEA-COMP:10698"/>
        <dbReference type="Rhea" id="RHEA-COMP:10700"/>
        <dbReference type="ChEBI" id="CHEBI:15378"/>
        <dbReference type="ChEBI" id="CHEBI:17359"/>
        <dbReference type="ChEBI" id="CHEBI:29950"/>
        <dbReference type="ChEBI" id="CHEBI:50058"/>
        <dbReference type="ChEBI" id="CHEBI:58243"/>
        <dbReference type="ChEBI" id="CHEBI:456215"/>
        <dbReference type="EC" id="1.8.4.10"/>
    </reaction>
</comment>
<dbReference type="GO" id="GO:0019379">
    <property type="term" value="P:sulfate assimilation, phosphoadenylyl sulfate reduction by phosphoadenylyl-sulfate reductase (thioredoxin)"/>
    <property type="evidence" value="ECO:0007669"/>
    <property type="project" value="UniProtKB-UniRule"/>
</dbReference>
<feature type="binding site" evidence="4">
    <location>
        <position position="213"/>
    </location>
    <ligand>
        <name>[4Fe-4S] cluster</name>
        <dbReference type="ChEBI" id="CHEBI:49883"/>
    </ligand>
</feature>
<comment type="function">
    <text evidence="4">Catalyzes the formation of sulfite from adenosine 5'-phosphosulfate (APS) using thioredoxin as an electron donor.</text>
</comment>
<dbReference type="InterPro" id="IPR004511">
    <property type="entry name" value="PAPS/APS_Rdtase"/>
</dbReference>
<dbReference type="HAMAP" id="MF_00063">
    <property type="entry name" value="CysH"/>
    <property type="match status" value="1"/>
</dbReference>
<evidence type="ECO:0000313" key="6">
    <source>
        <dbReference type="EMBL" id="VFU07639.1"/>
    </source>
</evidence>
<dbReference type="SUPFAM" id="SSF52402">
    <property type="entry name" value="Adenine nucleotide alpha hydrolases-like"/>
    <property type="match status" value="1"/>
</dbReference>
<dbReference type="NCBIfam" id="NF002537">
    <property type="entry name" value="PRK02090.1"/>
    <property type="match status" value="1"/>
</dbReference>
<dbReference type="Pfam" id="PF01507">
    <property type="entry name" value="PAPS_reduct"/>
    <property type="match status" value="1"/>
</dbReference>
<dbReference type="Proteomes" id="UP000294360">
    <property type="component" value="Chromosome"/>
</dbReference>
<feature type="binding site" evidence="4">
    <location>
        <position position="130"/>
    </location>
    <ligand>
        <name>[4Fe-4S] cluster</name>
        <dbReference type="ChEBI" id="CHEBI:49883"/>
    </ligand>
</feature>
<dbReference type="RefSeq" id="WP_134487022.1">
    <property type="nucleotide sequence ID" value="NZ_CP139089.1"/>
</dbReference>
<dbReference type="AlphaFoldDB" id="A0A4U8YUZ4"/>
<dbReference type="CDD" id="cd23945">
    <property type="entry name" value="PAPS_reductase"/>
    <property type="match status" value="1"/>
</dbReference>
<sequence length="259" mass="28216">MSANDISADDAGFLADAAALGHSAEKIASLDTPALLRLSIEDLFAGKIALVSSFGADSAVLLHMVAQIDKALPVLFLDTGVLFPETLAYRDRLIKFLDLRNVISISPKKDRLAAEDPETFLWSSNPDRCCAIRKVLPLAEALEGFDAWITGRKRFQSSTRRSLPLFEAEEKRIKINPLANWSAAQILRYLHAHDLPRHELVAKGYPSIGCVPCTSRVRPGEDPRAGRWRGAAKVECGLHTQPLTGVALQAAALAEEPLS</sequence>
<dbReference type="GO" id="GO:0043866">
    <property type="term" value="F:adenylyl-sulfate reductase (thioredoxin) activity"/>
    <property type="evidence" value="ECO:0007669"/>
    <property type="project" value="UniProtKB-EC"/>
</dbReference>
<keyword evidence="4" id="KW-0411">Iron-sulfur</keyword>
<protein>
    <recommendedName>
        <fullName evidence="4">Adenosine 5'-phosphosulfate reductase</fullName>
        <shortName evidence="4">APS reductase</shortName>
        <ecNumber evidence="4">1.8.4.10</ecNumber>
    </recommendedName>
    <alternativeName>
        <fullName evidence="4">5'-adenylylsulfate reductase</fullName>
    </alternativeName>
    <alternativeName>
        <fullName evidence="4">Thioredoxin-dependent 5'-adenylylsulfate reductase</fullName>
    </alternativeName>
</protein>
<evidence type="ECO:0000256" key="3">
    <source>
        <dbReference type="ARBA" id="ARBA00024327"/>
    </source>
</evidence>
<dbReference type="GO" id="GO:0051539">
    <property type="term" value="F:4 iron, 4 sulfur cluster binding"/>
    <property type="evidence" value="ECO:0007669"/>
    <property type="project" value="UniProtKB-UniRule"/>
</dbReference>
<dbReference type="Gene3D" id="3.40.50.620">
    <property type="entry name" value="HUPs"/>
    <property type="match status" value="1"/>
</dbReference>
<comment type="pathway">
    <text evidence="3 4">Sulfur metabolism; hydrogen sulfide biosynthesis; sulfite from sulfate.</text>
</comment>
<dbReference type="GO" id="GO:0046872">
    <property type="term" value="F:metal ion binding"/>
    <property type="evidence" value="ECO:0007669"/>
    <property type="project" value="UniProtKB-KW"/>
</dbReference>
<feature type="domain" description="Phosphoadenosine phosphosulphate reductase" evidence="5">
    <location>
        <begin position="48"/>
        <end position="215"/>
    </location>
</feature>
<accession>A0A4U8YUZ4</accession>
<keyword evidence="4" id="KW-0408">Iron</keyword>
<feature type="active site" description="Nucleophile; cysteine thiosulfonate intermediate" evidence="4">
    <location>
        <position position="236"/>
    </location>
</feature>
<evidence type="ECO:0000256" key="4">
    <source>
        <dbReference type="HAMAP-Rule" id="MF_00063"/>
    </source>
</evidence>
<dbReference type="PANTHER" id="PTHR46509">
    <property type="entry name" value="PHOSPHOADENOSINE PHOSPHOSULFATE REDUCTASE"/>
    <property type="match status" value="1"/>
</dbReference>
<reference evidence="6 7" key="1">
    <citation type="submission" date="2019-03" db="EMBL/GenBank/DDBJ databases">
        <authorList>
            <person name="Kox A.R. M."/>
        </authorList>
    </citation>
    <scope>NUCLEOTIDE SEQUENCE [LARGE SCALE GENOMIC DNA]</scope>
    <source>
        <strain evidence="6">MTUNDRAET4 annotated genome</strain>
    </source>
</reference>
<dbReference type="InterPro" id="IPR014729">
    <property type="entry name" value="Rossmann-like_a/b/a_fold"/>
</dbReference>
<dbReference type="InterPro" id="IPR002500">
    <property type="entry name" value="PAPS_reduct_dom"/>
</dbReference>
<comment type="similarity">
    <text evidence="1 4">Belongs to the PAPS reductase family. CysH subfamily.</text>
</comment>
<dbReference type="PANTHER" id="PTHR46509:SF1">
    <property type="entry name" value="PHOSPHOADENOSINE PHOSPHOSULFATE REDUCTASE"/>
    <property type="match status" value="1"/>
</dbReference>
<dbReference type="NCBIfam" id="TIGR00434">
    <property type="entry name" value="cysH"/>
    <property type="match status" value="1"/>
</dbReference>
<comment type="cofactor">
    <cofactor evidence="4">
        <name>[4Fe-4S] cluster</name>
        <dbReference type="ChEBI" id="CHEBI:49883"/>
    </cofactor>
    <text evidence="4">Binds 1 [4Fe-4S] cluster per subunit.</text>
</comment>
<dbReference type="GO" id="GO:0005737">
    <property type="term" value="C:cytoplasm"/>
    <property type="evidence" value="ECO:0007669"/>
    <property type="project" value="UniProtKB-SubCell"/>
</dbReference>
<organism evidence="6 7">
    <name type="scientific">Methylocella tundrae</name>
    <dbReference type="NCBI Taxonomy" id="227605"/>
    <lineage>
        <taxon>Bacteria</taxon>
        <taxon>Pseudomonadati</taxon>
        <taxon>Pseudomonadota</taxon>
        <taxon>Alphaproteobacteria</taxon>
        <taxon>Hyphomicrobiales</taxon>
        <taxon>Beijerinckiaceae</taxon>
        <taxon>Methylocella</taxon>
    </lineage>
</organism>
<dbReference type="GO" id="GO:0070814">
    <property type="term" value="P:hydrogen sulfide biosynthetic process"/>
    <property type="evidence" value="ECO:0007669"/>
    <property type="project" value="UniProtKB-UniRule"/>
</dbReference>
<dbReference type="EC" id="1.8.4.10" evidence="4"/>
<dbReference type="EMBL" id="LR536450">
    <property type="protein sequence ID" value="VFU07639.1"/>
    <property type="molecule type" value="Genomic_DNA"/>
</dbReference>
<comment type="subcellular location">
    <subcellularLocation>
        <location evidence="4">Cytoplasm</location>
    </subcellularLocation>
</comment>
<keyword evidence="4" id="KW-0479">Metal-binding</keyword>
<proteinExistence type="inferred from homology"/>
<evidence type="ECO:0000256" key="1">
    <source>
        <dbReference type="ARBA" id="ARBA00009732"/>
    </source>
</evidence>
<keyword evidence="4" id="KW-0963">Cytoplasm</keyword>
<gene>
    <name evidence="4 6" type="primary">cysH</name>
    <name evidence="6" type="ORF">MTUNDRAET4_0746</name>
</gene>
<dbReference type="PIRSF" id="PIRSF000857">
    <property type="entry name" value="PAPS_reductase"/>
    <property type="match status" value="1"/>
</dbReference>
<dbReference type="GO" id="GO:0004604">
    <property type="term" value="F:phosphoadenylyl-sulfate reductase (thioredoxin) activity"/>
    <property type="evidence" value="ECO:0007669"/>
    <property type="project" value="UniProtKB-UniRule"/>
</dbReference>
<feature type="binding site" evidence="4">
    <location>
        <position position="210"/>
    </location>
    <ligand>
        <name>[4Fe-4S] cluster</name>
        <dbReference type="ChEBI" id="CHEBI:49883"/>
    </ligand>
</feature>
<keyword evidence="2 4" id="KW-0560">Oxidoreductase</keyword>
<evidence type="ECO:0000313" key="7">
    <source>
        <dbReference type="Proteomes" id="UP000294360"/>
    </source>
</evidence>
<dbReference type="OrthoDB" id="9794018at2"/>
<evidence type="ECO:0000259" key="5">
    <source>
        <dbReference type="Pfam" id="PF01507"/>
    </source>
</evidence>